<accession>A0A067NEL2</accession>
<evidence type="ECO:0000313" key="1">
    <source>
        <dbReference type="EMBL" id="KDQ25385.1"/>
    </source>
</evidence>
<evidence type="ECO:0000313" key="2">
    <source>
        <dbReference type="Proteomes" id="UP000027073"/>
    </source>
</evidence>
<dbReference type="OrthoDB" id="3269456at2759"/>
<sequence length="230" mass="26498">EPNARIYARQHVTISGLGTPTFSEAIDALHELSTHLARYFEEGCWVGWTPSEHLGSPVLEANSRYYTLRSTQLSPHDIPFPKDLDPRGFLERGKGLEFSYTEDNVVEFWKYNKENERCVRHYAMFNPREFKNGDIVEAHLSFLLVKTFTGQRKGVDRFKSPPQYRMLVTLRGLTLLARNENKVRQCMTPMFVALMGKTSSFSHLPAQPPAFLRGSDSCMLPVRIAWNLWK</sequence>
<reference evidence="2" key="1">
    <citation type="journal article" date="2014" name="Proc. Natl. Acad. Sci. U.S.A.">
        <title>Extensive sampling of basidiomycete genomes demonstrates inadequacy of the white-rot/brown-rot paradigm for wood decay fungi.</title>
        <authorList>
            <person name="Riley R."/>
            <person name="Salamov A.A."/>
            <person name="Brown D.W."/>
            <person name="Nagy L.G."/>
            <person name="Floudas D."/>
            <person name="Held B.W."/>
            <person name="Levasseur A."/>
            <person name="Lombard V."/>
            <person name="Morin E."/>
            <person name="Otillar R."/>
            <person name="Lindquist E.A."/>
            <person name="Sun H."/>
            <person name="LaButti K.M."/>
            <person name="Schmutz J."/>
            <person name="Jabbour D."/>
            <person name="Luo H."/>
            <person name="Baker S.E."/>
            <person name="Pisabarro A.G."/>
            <person name="Walton J.D."/>
            <person name="Blanchette R.A."/>
            <person name="Henrissat B."/>
            <person name="Martin F."/>
            <person name="Cullen D."/>
            <person name="Hibbett D.S."/>
            <person name="Grigoriev I.V."/>
        </authorList>
    </citation>
    <scope>NUCLEOTIDE SEQUENCE [LARGE SCALE GENOMIC DNA]</scope>
    <source>
        <strain evidence="2">PC15</strain>
    </source>
</reference>
<proteinExistence type="predicted"/>
<dbReference type="InParanoid" id="A0A067NEL2"/>
<organism evidence="1 2">
    <name type="scientific">Pleurotus ostreatus (strain PC15)</name>
    <name type="common">Oyster mushroom</name>
    <dbReference type="NCBI Taxonomy" id="1137138"/>
    <lineage>
        <taxon>Eukaryota</taxon>
        <taxon>Fungi</taxon>
        <taxon>Dikarya</taxon>
        <taxon>Basidiomycota</taxon>
        <taxon>Agaricomycotina</taxon>
        <taxon>Agaricomycetes</taxon>
        <taxon>Agaricomycetidae</taxon>
        <taxon>Agaricales</taxon>
        <taxon>Pleurotineae</taxon>
        <taxon>Pleurotaceae</taxon>
        <taxon>Pleurotus</taxon>
    </lineage>
</organism>
<dbReference type="VEuPathDB" id="FungiDB:PLEOSDRAFT_1045180"/>
<dbReference type="Proteomes" id="UP000027073">
    <property type="component" value="Unassembled WGS sequence"/>
</dbReference>
<protein>
    <submittedName>
        <fullName evidence="1">Uncharacterized protein</fullName>
    </submittedName>
</protein>
<gene>
    <name evidence="1" type="ORF">PLEOSDRAFT_1045180</name>
</gene>
<dbReference type="AlphaFoldDB" id="A0A067NEL2"/>
<name>A0A067NEL2_PLEO1</name>
<feature type="non-terminal residue" evidence="1">
    <location>
        <position position="1"/>
    </location>
</feature>
<dbReference type="HOGENOM" id="CLU_1207324_0_0_1"/>
<dbReference type="EMBL" id="KL198010">
    <property type="protein sequence ID" value="KDQ25385.1"/>
    <property type="molecule type" value="Genomic_DNA"/>
</dbReference>